<proteinExistence type="predicted"/>
<reference evidence="2 3" key="1">
    <citation type="submission" date="2014-01" db="EMBL/GenBank/DDBJ databases">
        <title>Genome sequence determination for a cystic fibrosis isolate, Inquilinus limosus.</title>
        <authorList>
            <person name="Pino M."/>
            <person name="Di Conza J."/>
            <person name="Gutkind G."/>
        </authorList>
    </citation>
    <scope>NUCLEOTIDE SEQUENCE [LARGE SCALE GENOMIC DNA]</scope>
    <source>
        <strain evidence="2 3">MP06</strain>
    </source>
</reference>
<feature type="chain" id="PRO_5001960718" description="DUF5666 domain-containing protein" evidence="1">
    <location>
        <begin position="19"/>
        <end position="147"/>
    </location>
</feature>
<feature type="signal peptide" evidence="1">
    <location>
        <begin position="1"/>
        <end position="18"/>
    </location>
</feature>
<name>A0A0A0D263_9PROT</name>
<evidence type="ECO:0000313" key="3">
    <source>
        <dbReference type="Proteomes" id="UP000029995"/>
    </source>
</evidence>
<dbReference type="EMBL" id="JANX01000376">
    <property type="protein sequence ID" value="KGM32100.1"/>
    <property type="molecule type" value="Genomic_DNA"/>
</dbReference>
<comment type="caution">
    <text evidence="2">The sequence shown here is derived from an EMBL/GenBank/DDBJ whole genome shotgun (WGS) entry which is preliminary data.</text>
</comment>
<dbReference type="AlphaFoldDB" id="A0A0A0D263"/>
<evidence type="ECO:0000313" key="2">
    <source>
        <dbReference type="EMBL" id="KGM32100.1"/>
    </source>
</evidence>
<accession>A0A0A0D263</accession>
<evidence type="ECO:0000256" key="1">
    <source>
        <dbReference type="SAM" id="SignalP"/>
    </source>
</evidence>
<gene>
    <name evidence="2" type="ORF">P409_23395</name>
</gene>
<keyword evidence="1" id="KW-0732">Signal</keyword>
<feature type="non-terminal residue" evidence="2">
    <location>
        <position position="147"/>
    </location>
</feature>
<dbReference type="Proteomes" id="UP000029995">
    <property type="component" value="Unassembled WGS sequence"/>
</dbReference>
<sequence>MRLLALACLAAACSPAGTENRPAAPPPATTAATVADRGIGGTGISPVEDRGMGGTGIVGVITGFGSIWVNGIEVEFDPATPVRVEGSSARGDVLRVGQVAVITASGSGSRLDARSIIVRHEVSGPVEAVESNGTALRVAGQRVTFAG</sequence>
<organism evidence="2 3">
    <name type="scientific">Inquilinus limosus MP06</name>
    <dbReference type="NCBI Taxonomy" id="1398085"/>
    <lineage>
        <taxon>Bacteria</taxon>
        <taxon>Pseudomonadati</taxon>
        <taxon>Pseudomonadota</taxon>
        <taxon>Alphaproteobacteria</taxon>
        <taxon>Rhodospirillales</taxon>
        <taxon>Rhodospirillaceae</taxon>
        <taxon>Inquilinus</taxon>
    </lineage>
</organism>
<protein>
    <recommendedName>
        <fullName evidence="4">DUF5666 domain-containing protein</fullName>
    </recommendedName>
</protein>
<evidence type="ECO:0008006" key="4">
    <source>
        <dbReference type="Google" id="ProtNLM"/>
    </source>
</evidence>